<keyword evidence="2" id="KW-1003">Cell membrane</keyword>
<keyword evidence="6 7" id="KW-0012">Acyltransferase</keyword>
<dbReference type="InterPro" id="IPR004960">
    <property type="entry name" value="LipA_acyltrans"/>
</dbReference>
<evidence type="ECO:0000256" key="4">
    <source>
        <dbReference type="ARBA" id="ARBA00022679"/>
    </source>
</evidence>
<evidence type="ECO:0000313" key="8">
    <source>
        <dbReference type="Proteomes" id="UP001301140"/>
    </source>
</evidence>
<accession>A0AAP3UXU2</accession>
<sequence>MSALKQPPGWAGDRSKSPLWKKSDTVLLLRLPVALGLSWMVAPSGWDRLAARVARRRRDRQPERFERQVRWLDRMLDGRLDEAALEQAMFGQSANFRLRQLQILRAHRPGRWQPPVRLEGAEHVTSALAAGRGAILWVASFVFSTLLTKLTCRAAGLEVSHLSRAYHGYTSSRLGCRLLNPVQRRAEDRYLAERIVIPRNGAPVAAMRQLTQRLRENRVVSITVDSEGTTPLAVPFFAGTLRPANGALKLAASSGAPLLPVVTVRRPDGVFCTMIGSALPVERGRPEQGAQALARALEPAALAHPDQFFWRAPTVLGPEGPFPTS</sequence>
<proteinExistence type="predicted"/>
<organism evidence="7 8">
    <name type="scientific">Marinimicrococcus flavescens</name>
    <dbReference type="NCBI Taxonomy" id="3031815"/>
    <lineage>
        <taxon>Bacteria</taxon>
        <taxon>Pseudomonadati</taxon>
        <taxon>Pseudomonadota</taxon>
        <taxon>Alphaproteobacteria</taxon>
        <taxon>Geminicoccales</taxon>
        <taxon>Geminicoccaceae</taxon>
        <taxon>Marinimicrococcus</taxon>
    </lineage>
</organism>
<dbReference type="PANTHER" id="PTHR30606:SF10">
    <property type="entry name" value="PHOSPHATIDYLINOSITOL MANNOSIDE ACYLTRANSFERASE"/>
    <property type="match status" value="1"/>
</dbReference>
<evidence type="ECO:0000256" key="2">
    <source>
        <dbReference type="ARBA" id="ARBA00022475"/>
    </source>
</evidence>
<dbReference type="PANTHER" id="PTHR30606">
    <property type="entry name" value="LIPID A BIOSYNTHESIS LAUROYL ACYLTRANSFERASE"/>
    <property type="match status" value="1"/>
</dbReference>
<dbReference type="CDD" id="cd07984">
    <property type="entry name" value="LPLAT_LABLAT-like"/>
    <property type="match status" value="1"/>
</dbReference>
<dbReference type="GO" id="GO:0005886">
    <property type="term" value="C:plasma membrane"/>
    <property type="evidence" value="ECO:0007669"/>
    <property type="project" value="UniProtKB-SubCell"/>
</dbReference>
<keyword evidence="8" id="KW-1185">Reference proteome</keyword>
<dbReference type="Proteomes" id="UP001301140">
    <property type="component" value="Unassembled WGS sequence"/>
</dbReference>
<keyword evidence="5" id="KW-0472">Membrane</keyword>
<protein>
    <submittedName>
        <fullName evidence="7">Lysophospholipid acyltransferase family protein</fullName>
    </submittedName>
</protein>
<keyword evidence="4" id="KW-0808">Transferase</keyword>
<keyword evidence="3" id="KW-0997">Cell inner membrane</keyword>
<evidence type="ECO:0000256" key="6">
    <source>
        <dbReference type="ARBA" id="ARBA00023315"/>
    </source>
</evidence>
<dbReference type="EMBL" id="JARGEQ010000024">
    <property type="protein sequence ID" value="MDF1585483.1"/>
    <property type="molecule type" value="Genomic_DNA"/>
</dbReference>
<dbReference type="GO" id="GO:0009247">
    <property type="term" value="P:glycolipid biosynthetic process"/>
    <property type="evidence" value="ECO:0007669"/>
    <property type="project" value="UniProtKB-ARBA"/>
</dbReference>
<comment type="caution">
    <text evidence="7">The sequence shown here is derived from an EMBL/GenBank/DDBJ whole genome shotgun (WGS) entry which is preliminary data.</text>
</comment>
<dbReference type="Pfam" id="PF03279">
    <property type="entry name" value="Lip_A_acyltrans"/>
    <property type="match status" value="1"/>
</dbReference>
<comment type="subcellular location">
    <subcellularLocation>
        <location evidence="1">Cell inner membrane</location>
    </subcellularLocation>
</comment>
<dbReference type="AlphaFoldDB" id="A0AAP3UXU2"/>
<reference evidence="7 8" key="1">
    <citation type="submission" date="2023-03" db="EMBL/GenBank/DDBJ databases">
        <title>YIM 152171 draft genome.</title>
        <authorList>
            <person name="Yang Z."/>
        </authorList>
    </citation>
    <scope>NUCLEOTIDE SEQUENCE [LARGE SCALE GENOMIC DNA]</scope>
    <source>
        <strain evidence="7 8">YIM 152171</strain>
    </source>
</reference>
<evidence type="ECO:0000256" key="5">
    <source>
        <dbReference type="ARBA" id="ARBA00023136"/>
    </source>
</evidence>
<dbReference type="GO" id="GO:0016746">
    <property type="term" value="F:acyltransferase activity"/>
    <property type="evidence" value="ECO:0007669"/>
    <property type="project" value="UniProtKB-KW"/>
</dbReference>
<evidence type="ECO:0000313" key="7">
    <source>
        <dbReference type="EMBL" id="MDF1585483.1"/>
    </source>
</evidence>
<name>A0AAP3UXU2_9PROT</name>
<dbReference type="RefSeq" id="WP_327787901.1">
    <property type="nucleotide sequence ID" value="NZ_JARGEQ010000024.1"/>
</dbReference>
<evidence type="ECO:0000256" key="1">
    <source>
        <dbReference type="ARBA" id="ARBA00004533"/>
    </source>
</evidence>
<evidence type="ECO:0000256" key="3">
    <source>
        <dbReference type="ARBA" id="ARBA00022519"/>
    </source>
</evidence>
<gene>
    <name evidence="7" type="ORF">PZ740_03675</name>
</gene>